<proteinExistence type="predicted"/>
<protein>
    <submittedName>
        <fullName evidence="1">Uncharacterized protein</fullName>
    </submittedName>
</protein>
<keyword evidence="2" id="KW-1185">Reference proteome</keyword>
<evidence type="ECO:0000313" key="1">
    <source>
        <dbReference type="EMBL" id="UOO92667.1"/>
    </source>
</evidence>
<sequence>MNTTTPQQHAYELHCDGLSTFLNMAAQTLEKRLYDNDLPSAEAVSLQAQAELAIHTLGTMAEFAARDQMANESSQHCASTLLMTARVMRELGSIMATANCAINNGKKHTARANATTVKSA</sequence>
<dbReference type="Proteomes" id="UP000832034">
    <property type="component" value="Chromosome"/>
</dbReference>
<dbReference type="EMBL" id="CP091512">
    <property type="protein sequence ID" value="UOO92667.1"/>
    <property type="molecule type" value="Genomic_DNA"/>
</dbReference>
<accession>A0ABY4EGZ5</accession>
<reference evidence="1" key="1">
    <citation type="submission" date="2021-12" db="EMBL/GenBank/DDBJ databases">
        <authorList>
            <person name="Veyrier F.J."/>
        </authorList>
    </citation>
    <scope>NUCLEOTIDE SEQUENCE</scope>
    <source>
        <strain evidence="1">SAG 1488-6</strain>
    </source>
</reference>
<organism evidence="1 2">
    <name type="scientific">Vitreoscilla stercoraria</name>
    <dbReference type="NCBI Taxonomy" id="61"/>
    <lineage>
        <taxon>Bacteria</taxon>
        <taxon>Pseudomonadati</taxon>
        <taxon>Pseudomonadota</taxon>
        <taxon>Betaproteobacteria</taxon>
        <taxon>Neisseriales</taxon>
        <taxon>Neisseriaceae</taxon>
        <taxon>Vitreoscilla</taxon>
    </lineage>
</organism>
<dbReference type="RefSeq" id="WP_019956988.1">
    <property type="nucleotide sequence ID" value="NZ_CP091512.1"/>
</dbReference>
<reference evidence="1" key="2">
    <citation type="journal article" date="2022" name="Res Sq">
        <title>Evolution of multicellular longitudinally dividing oral cavity symbionts (Neisseriaceae).</title>
        <authorList>
            <person name="Nyongesa S."/>
            <person name="Weber P."/>
            <person name="Bernet E."/>
            <person name="Pullido F."/>
            <person name="Nieckarz M."/>
            <person name="Delaby M."/>
            <person name="Nieves C."/>
            <person name="Viehboeck T."/>
            <person name="Krause N."/>
            <person name="Rivera-Millot A."/>
            <person name="Nakamura A."/>
            <person name="Vischer N."/>
            <person name="VanNieuwenhze M."/>
            <person name="Brun Y."/>
            <person name="Cava F."/>
            <person name="Bulgheresi S."/>
            <person name="Veyrier F."/>
        </authorList>
    </citation>
    <scope>NUCLEOTIDE SEQUENCE</scope>
    <source>
        <strain evidence="1">SAG 1488-6</strain>
    </source>
</reference>
<evidence type="ECO:0000313" key="2">
    <source>
        <dbReference type="Proteomes" id="UP000832034"/>
    </source>
</evidence>
<gene>
    <name evidence="1" type="ORF">LVJ81_01045</name>
</gene>
<name>A0ABY4EGZ5_VITST</name>